<comment type="caution">
    <text evidence="5">The sequence shown here is derived from an EMBL/GenBank/DDBJ whole genome shotgun (WGS) entry which is preliminary data.</text>
</comment>
<evidence type="ECO:0000313" key="6">
    <source>
        <dbReference type="Proteomes" id="UP001177120"/>
    </source>
</evidence>
<dbReference type="Gene3D" id="1.10.10.10">
    <property type="entry name" value="Winged helix-like DNA-binding domain superfamily/Winged helix DNA-binding domain"/>
    <property type="match status" value="1"/>
</dbReference>
<keyword evidence="2" id="KW-0238">DNA-binding</keyword>
<dbReference type="PRINTS" id="PR00035">
    <property type="entry name" value="HTHGNTR"/>
</dbReference>
<dbReference type="PROSITE" id="PS50949">
    <property type="entry name" value="HTH_GNTR"/>
    <property type="match status" value="1"/>
</dbReference>
<gene>
    <name evidence="5" type="ORF">JQC72_10105</name>
</gene>
<dbReference type="InterPro" id="IPR036388">
    <property type="entry name" value="WH-like_DNA-bd_sf"/>
</dbReference>
<dbReference type="Gene3D" id="1.20.120.530">
    <property type="entry name" value="GntR ligand-binding domain-like"/>
    <property type="match status" value="1"/>
</dbReference>
<dbReference type="Pfam" id="PF07729">
    <property type="entry name" value="FCD"/>
    <property type="match status" value="1"/>
</dbReference>
<dbReference type="InterPro" id="IPR000524">
    <property type="entry name" value="Tscrpt_reg_HTH_GntR"/>
</dbReference>
<dbReference type="SMART" id="SM00345">
    <property type="entry name" value="HTH_GNTR"/>
    <property type="match status" value="1"/>
</dbReference>
<evidence type="ECO:0000256" key="3">
    <source>
        <dbReference type="ARBA" id="ARBA00023163"/>
    </source>
</evidence>
<accession>A0ABS2WJZ2</accession>
<keyword evidence="6" id="KW-1185">Reference proteome</keyword>
<evidence type="ECO:0000313" key="5">
    <source>
        <dbReference type="EMBL" id="MBN2909877.1"/>
    </source>
</evidence>
<evidence type="ECO:0000259" key="4">
    <source>
        <dbReference type="PROSITE" id="PS50949"/>
    </source>
</evidence>
<dbReference type="Pfam" id="PF00392">
    <property type="entry name" value="GntR"/>
    <property type="match status" value="1"/>
</dbReference>
<keyword evidence="1" id="KW-0805">Transcription regulation</keyword>
<feature type="domain" description="HTH gntR-type" evidence="4">
    <location>
        <begin position="9"/>
        <end position="76"/>
    </location>
</feature>
<name>A0ABS2WJZ2_9BACL</name>
<keyword evidence="3" id="KW-0804">Transcription</keyword>
<dbReference type="InterPro" id="IPR036390">
    <property type="entry name" value="WH_DNA-bd_sf"/>
</dbReference>
<reference evidence="5" key="1">
    <citation type="journal article" date="2024" name="Int. J. Syst. Evol. Microbiol.">
        <title>Polycladomyces zharkentensis sp. nov., a novel thermophilic cellulose- and starch-degrading member of the Bacillota from a geothermal aquifer in Kazakhstan.</title>
        <authorList>
            <person name="Mashzhan A."/>
            <person name="Kistaubayeva A."/>
            <person name="Javier-Lopez R."/>
            <person name="Bissenova U."/>
            <person name="Bissenbay A."/>
            <person name="Birkeland N.K."/>
        </authorList>
    </citation>
    <scope>NUCLEOTIDE SEQUENCE</scope>
    <source>
        <strain evidence="5">ZKZ2T</strain>
    </source>
</reference>
<sequence>MELFLSNPKPLKVQAYTILKEAIIRGILQDHEMITERVALERFGISRTPFREAVQTLEAEGWVYNLPYKGTFISPITIKDIHDVFELRFMLEIGVVRKVQQMINRKNLDQLQAITAAMNTDPSQMSDVDFMRLDKDFHKVLFELTDNERLISVFNQTSDLIRRIGMRVLHRASRREEVVREHRSIIEGLQNGTAEQEMEQHLHNQKQSFIELYQGEK</sequence>
<dbReference type="PANTHER" id="PTHR43537:SF5">
    <property type="entry name" value="UXU OPERON TRANSCRIPTIONAL REGULATOR"/>
    <property type="match status" value="1"/>
</dbReference>
<dbReference type="Proteomes" id="UP001177120">
    <property type="component" value="Unassembled WGS sequence"/>
</dbReference>
<organism evidence="5 6">
    <name type="scientific">Polycladomyces zharkentensis</name>
    <dbReference type="NCBI Taxonomy" id="2807616"/>
    <lineage>
        <taxon>Bacteria</taxon>
        <taxon>Bacillati</taxon>
        <taxon>Bacillota</taxon>
        <taxon>Bacilli</taxon>
        <taxon>Bacillales</taxon>
        <taxon>Thermoactinomycetaceae</taxon>
        <taxon>Polycladomyces</taxon>
    </lineage>
</organism>
<proteinExistence type="predicted"/>
<dbReference type="SUPFAM" id="SSF48008">
    <property type="entry name" value="GntR ligand-binding domain-like"/>
    <property type="match status" value="1"/>
</dbReference>
<dbReference type="SMART" id="SM00895">
    <property type="entry name" value="FCD"/>
    <property type="match status" value="1"/>
</dbReference>
<protein>
    <submittedName>
        <fullName evidence="5">GntR family transcriptional regulator</fullName>
    </submittedName>
</protein>
<dbReference type="PANTHER" id="PTHR43537">
    <property type="entry name" value="TRANSCRIPTIONAL REGULATOR, GNTR FAMILY"/>
    <property type="match status" value="1"/>
</dbReference>
<dbReference type="RefSeq" id="WP_205495217.1">
    <property type="nucleotide sequence ID" value="NZ_JAFHAP010000008.1"/>
</dbReference>
<dbReference type="InterPro" id="IPR008920">
    <property type="entry name" value="TF_FadR/GntR_C"/>
</dbReference>
<dbReference type="CDD" id="cd07377">
    <property type="entry name" value="WHTH_GntR"/>
    <property type="match status" value="1"/>
</dbReference>
<dbReference type="InterPro" id="IPR011711">
    <property type="entry name" value="GntR_C"/>
</dbReference>
<dbReference type="SUPFAM" id="SSF46785">
    <property type="entry name" value="Winged helix' DNA-binding domain"/>
    <property type="match status" value="1"/>
</dbReference>
<evidence type="ECO:0000256" key="1">
    <source>
        <dbReference type="ARBA" id="ARBA00023015"/>
    </source>
</evidence>
<evidence type="ECO:0000256" key="2">
    <source>
        <dbReference type="ARBA" id="ARBA00023125"/>
    </source>
</evidence>
<dbReference type="EMBL" id="JAFHAP010000008">
    <property type="protein sequence ID" value="MBN2909877.1"/>
    <property type="molecule type" value="Genomic_DNA"/>
</dbReference>